<dbReference type="AlphaFoldDB" id="A0A5R9LIL2"/>
<comment type="caution">
    <text evidence="2">The sequence shown here is derived from an EMBL/GenBank/DDBJ whole genome shotgun (WGS) entry which is preliminary data.</text>
</comment>
<gene>
    <name evidence="2" type="ORF">FE839_09280</name>
</gene>
<organism evidence="2 3">
    <name type="scientific">Klebsiella indica</name>
    <dbReference type="NCBI Taxonomy" id="2582917"/>
    <lineage>
        <taxon>Bacteria</taxon>
        <taxon>Pseudomonadati</taxon>
        <taxon>Pseudomonadota</taxon>
        <taxon>Gammaproteobacteria</taxon>
        <taxon>Enterobacterales</taxon>
        <taxon>Enterobacteriaceae</taxon>
        <taxon>Klebsiella/Raoultella group</taxon>
        <taxon>Klebsiella</taxon>
    </lineage>
</organism>
<dbReference type="RefSeq" id="WP_138360548.1">
    <property type="nucleotide sequence ID" value="NZ_VCHQ01000011.1"/>
</dbReference>
<dbReference type="GO" id="GO:0015288">
    <property type="term" value="F:porin activity"/>
    <property type="evidence" value="ECO:0007669"/>
    <property type="project" value="TreeGrafter"/>
</dbReference>
<keyword evidence="3" id="KW-1185">Reference proteome</keyword>
<reference evidence="2 3" key="1">
    <citation type="submission" date="2019-05" db="EMBL/GenBank/DDBJ databases">
        <title>Genome sequence of Klebsiella sp strain TOUT106.</title>
        <authorList>
            <person name="Rahi P."/>
            <person name="Chaudhari D."/>
        </authorList>
    </citation>
    <scope>NUCLEOTIDE SEQUENCE [LARGE SCALE GENOMIC DNA]</scope>
    <source>
        <strain evidence="2 3">TOUT106</strain>
    </source>
</reference>
<evidence type="ECO:0008006" key="4">
    <source>
        <dbReference type="Google" id="ProtNLM"/>
    </source>
</evidence>
<sequence>MNPDTKYRSTLLLWRYPWRGTENDPGDTQKAGARYTPGEKLSWQASDPFGVYTQYRYDYRKITRSLASDDEQNKHRHRLEGGISYTPVDTLTLSYKACYYHADYILANNKKHDYQQDVNIDWAFLPDWQINLGLEDVAKNKTRGGREALLKAGFTYRF</sequence>
<evidence type="ECO:0000256" key="1">
    <source>
        <dbReference type="ARBA" id="ARBA00022729"/>
    </source>
</evidence>
<dbReference type="InterPro" id="IPR053713">
    <property type="entry name" value="Bact_OM_Channel_sf"/>
</dbReference>
<evidence type="ECO:0000313" key="2">
    <source>
        <dbReference type="EMBL" id="TLV19161.1"/>
    </source>
</evidence>
<name>A0A5R9LIL2_9ENTR</name>
<proteinExistence type="predicted"/>
<dbReference type="GO" id="GO:0015772">
    <property type="term" value="P:oligosaccharide transport"/>
    <property type="evidence" value="ECO:0007669"/>
    <property type="project" value="TreeGrafter"/>
</dbReference>
<keyword evidence="1" id="KW-0732">Signal</keyword>
<protein>
    <recommendedName>
        <fullName evidence="4">Porin</fullName>
    </recommendedName>
</protein>
<dbReference type="Pfam" id="PF06178">
    <property type="entry name" value="KdgM"/>
    <property type="match status" value="1"/>
</dbReference>
<dbReference type="InterPro" id="IPR009331">
    <property type="entry name" value="Oligogalacturonate-sp_porin"/>
</dbReference>
<evidence type="ECO:0000313" key="3">
    <source>
        <dbReference type="Proteomes" id="UP000307430"/>
    </source>
</evidence>
<dbReference type="GO" id="GO:0009279">
    <property type="term" value="C:cell outer membrane"/>
    <property type="evidence" value="ECO:0007669"/>
    <property type="project" value="TreeGrafter"/>
</dbReference>
<dbReference type="Gene3D" id="2.40.160.40">
    <property type="entry name" value="monomeric porin ompg"/>
    <property type="match status" value="1"/>
</dbReference>
<dbReference type="PANTHER" id="PTHR38105:SF5">
    <property type="entry name" value="OUTER MEMBRANE PROTEIN"/>
    <property type="match status" value="1"/>
</dbReference>
<accession>A0A5R9LIL2</accession>
<dbReference type="EMBL" id="VCHQ01000011">
    <property type="protein sequence ID" value="TLV19161.1"/>
    <property type="molecule type" value="Genomic_DNA"/>
</dbReference>
<dbReference type="PANTHER" id="PTHR38105">
    <property type="entry name" value="OUTER MEMBRANE PROTEIN-RELATED-RELATED"/>
    <property type="match status" value="1"/>
</dbReference>
<dbReference type="Proteomes" id="UP000307430">
    <property type="component" value="Unassembled WGS sequence"/>
</dbReference>